<evidence type="ECO:0000313" key="1">
    <source>
        <dbReference type="EMBL" id="KPQ36599.1"/>
    </source>
</evidence>
<dbReference type="EMBL" id="LJZR01000005">
    <property type="protein sequence ID" value="KPQ36599.1"/>
    <property type="molecule type" value="Genomic_DNA"/>
</dbReference>
<gene>
    <name evidence="1" type="ORF">HLUCCA11_05385</name>
</gene>
<dbReference type="Gene3D" id="3.90.550.10">
    <property type="entry name" value="Spore Coat Polysaccharide Biosynthesis Protein SpsA, Chain A"/>
    <property type="match status" value="1"/>
</dbReference>
<sequence>MLNKLRINAPKIAVKALSRVVSIFSLPTNTLRLFFLTFSVQHIHGPVNYSCNRNEAVVLCVVKNGESLVEAFIEHYLQVGFKHIFFLDNGSIDKTIDIIKSYKQTTLFSSNQPFRKYYVIFKNFLIQKFGYGQWCVLADIDEFLYFPLNKSLPQVLAYLNKNNYDSLCIQMLDMFSREGIKLKNVNLESGLTKNDSAWTLDTLKSVFCHYDLSNIDRRRYLRRFQFATHPRLKFLYGGIRKTVFGRDCFLTKEAMFWVHKKTYLKSSHLLKTSKIADFSALFLHYKFTDNFYSSTIKAVESENHWRHSEEYKAYLAVLKKEAFNNHTDLVLFQPSSLTLTKIEQEINTLIDSNFLFVSDEFYEFFN</sequence>
<comment type="caution">
    <text evidence="1">The sequence shown here is derived from an EMBL/GenBank/DDBJ whole genome shotgun (WGS) entry which is preliminary data.</text>
</comment>
<dbReference type="Pfam" id="PF13704">
    <property type="entry name" value="Glyco_tranf_2_4"/>
    <property type="match status" value="1"/>
</dbReference>
<dbReference type="SUPFAM" id="SSF53448">
    <property type="entry name" value="Nucleotide-diphospho-sugar transferases"/>
    <property type="match status" value="1"/>
</dbReference>
<proteinExistence type="predicted"/>
<reference evidence="1 2" key="1">
    <citation type="submission" date="2015-09" db="EMBL/GenBank/DDBJ databases">
        <title>Identification and resolution of microdiversity through metagenomic sequencing of parallel consortia.</title>
        <authorList>
            <person name="Nelson W.C."/>
            <person name="Romine M.F."/>
            <person name="Lindemann S.R."/>
        </authorList>
    </citation>
    <scope>NUCLEOTIDE SEQUENCE [LARGE SCALE GENOMIC DNA]</scope>
    <source>
        <strain evidence="1">Ana</strain>
    </source>
</reference>
<evidence type="ECO:0000313" key="2">
    <source>
        <dbReference type="Proteomes" id="UP000050465"/>
    </source>
</evidence>
<dbReference type="GO" id="GO:0016740">
    <property type="term" value="F:transferase activity"/>
    <property type="evidence" value="ECO:0007669"/>
    <property type="project" value="UniProtKB-KW"/>
</dbReference>
<dbReference type="STRING" id="1666911.HLUCCA11_05385"/>
<dbReference type="Proteomes" id="UP000050465">
    <property type="component" value="Unassembled WGS sequence"/>
</dbReference>
<organism evidence="1 2">
    <name type="scientific">Phormidesmis priestleyi Ana</name>
    <dbReference type="NCBI Taxonomy" id="1666911"/>
    <lineage>
        <taxon>Bacteria</taxon>
        <taxon>Bacillati</taxon>
        <taxon>Cyanobacteriota</taxon>
        <taxon>Cyanophyceae</taxon>
        <taxon>Leptolyngbyales</taxon>
        <taxon>Leptolyngbyaceae</taxon>
        <taxon>Phormidesmis</taxon>
    </lineage>
</organism>
<dbReference type="AlphaFoldDB" id="A0A0P8C4L8"/>
<name>A0A0P8C4L8_9CYAN</name>
<protein>
    <submittedName>
        <fullName evidence="1">Glycosyl transferase family 2</fullName>
    </submittedName>
</protein>
<keyword evidence="1" id="KW-0808">Transferase</keyword>
<accession>A0A0P8C4L8</accession>
<dbReference type="InterPro" id="IPR029044">
    <property type="entry name" value="Nucleotide-diphossugar_trans"/>
</dbReference>